<accession>A0A7D9HB58</accession>
<reference evidence="1" key="1">
    <citation type="submission" date="2020-04" db="EMBL/GenBank/DDBJ databases">
        <authorList>
            <person name="Alioto T."/>
            <person name="Alioto T."/>
            <person name="Gomez Garrido J."/>
        </authorList>
    </citation>
    <scope>NUCLEOTIDE SEQUENCE</scope>
    <source>
        <strain evidence="1">A484AB</strain>
    </source>
</reference>
<sequence length="235" mass="27885">MLFLREVLVSDLFMYRKSSVERGQVWEDIADKLNALEFPKFQVSQRYLRDELNKLLKWFKKKDREEISASGIDPELDEKSKSLEEILEKMESTVPINLSKKKKDDEDKHTAEEVRKLAMETLGNTQKRKGENAAEKVAIKKRRSGNEAVEFLKERTQQEYELRRAEIEARKHSDEASNKHLEQQQQFQATLVQLLAQQQQDNTRQQEQQQQQNMLMMQQQQQILTYLQQVSRKTQ</sequence>
<comment type="caution">
    <text evidence="1">The sequence shown here is derived from an EMBL/GenBank/DDBJ whole genome shotgun (WGS) entry which is preliminary data.</text>
</comment>
<dbReference type="EMBL" id="CACRXK020000108">
    <property type="protein sequence ID" value="CAB3978387.1"/>
    <property type="molecule type" value="Genomic_DNA"/>
</dbReference>
<dbReference type="AlphaFoldDB" id="A0A7D9HB58"/>
<keyword evidence="2" id="KW-1185">Reference proteome</keyword>
<protein>
    <submittedName>
        <fullName evidence="1">Uncharacterized protein</fullName>
    </submittedName>
</protein>
<organism evidence="1 2">
    <name type="scientific">Paramuricea clavata</name>
    <name type="common">Red gorgonian</name>
    <name type="synonym">Violescent sea-whip</name>
    <dbReference type="NCBI Taxonomy" id="317549"/>
    <lineage>
        <taxon>Eukaryota</taxon>
        <taxon>Metazoa</taxon>
        <taxon>Cnidaria</taxon>
        <taxon>Anthozoa</taxon>
        <taxon>Octocorallia</taxon>
        <taxon>Malacalcyonacea</taxon>
        <taxon>Plexauridae</taxon>
        <taxon>Paramuricea</taxon>
    </lineage>
</organism>
<dbReference type="Proteomes" id="UP001152795">
    <property type="component" value="Unassembled WGS sequence"/>
</dbReference>
<name>A0A7D9HB58_PARCT</name>
<evidence type="ECO:0000313" key="2">
    <source>
        <dbReference type="Proteomes" id="UP001152795"/>
    </source>
</evidence>
<gene>
    <name evidence="1" type="ORF">PACLA_8A010072</name>
</gene>
<evidence type="ECO:0000313" key="1">
    <source>
        <dbReference type="EMBL" id="CAB3978387.1"/>
    </source>
</evidence>
<proteinExistence type="predicted"/>